<gene>
    <name evidence="2" type="ORF">V9T40_004552</name>
</gene>
<reference evidence="2 3" key="1">
    <citation type="submission" date="2024-03" db="EMBL/GenBank/DDBJ databases">
        <title>Adaptation during the transition from Ophiocordyceps entomopathogen to insect associate is accompanied by gene loss and intensified selection.</title>
        <authorList>
            <person name="Ward C.M."/>
            <person name="Onetto C.A."/>
            <person name="Borneman A.R."/>
        </authorList>
    </citation>
    <scope>NUCLEOTIDE SEQUENCE [LARGE SCALE GENOMIC DNA]</scope>
    <source>
        <strain evidence="2">AWRI1</strain>
        <tissue evidence="2">Single Adult Female</tissue>
    </source>
</reference>
<accession>A0AAN9YAI9</accession>
<sequence>MEPSEHSDEIPEFTDKSKSKPGERSDEIPEFTDKTKSKPGERSDEIPEFTDKSKSKLGKRSDEIPEFTDKSKSESNKRQKMSKKSLFKMKIGVLQSLEFNYVTEDSFIFKNHDLSLVACGGTVTDIYSNRLDDLFKFELDDNSGTILCFHKFKYNREADIKKLNDLLESTQISHMRNQTQASDVSVFNTTNDNSVIQNEEIDPNEAFREVGVITNPKERKDLEMEIDYLNRCVY</sequence>
<comment type="caution">
    <text evidence="2">The sequence shown here is derived from an EMBL/GenBank/DDBJ whole genome shotgun (WGS) entry which is preliminary data.</text>
</comment>
<proteinExistence type="predicted"/>
<name>A0AAN9YAI9_9HEMI</name>
<evidence type="ECO:0000256" key="1">
    <source>
        <dbReference type="SAM" id="MobiDB-lite"/>
    </source>
</evidence>
<evidence type="ECO:0000313" key="3">
    <source>
        <dbReference type="Proteomes" id="UP001367676"/>
    </source>
</evidence>
<dbReference type="Proteomes" id="UP001367676">
    <property type="component" value="Unassembled WGS sequence"/>
</dbReference>
<feature type="region of interest" description="Disordered" evidence="1">
    <location>
        <begin position="1"/>
        <end position="81"/>
    </location>
</feature>
<dbReference type="Gene3D" id="2.40.50.140">
    <property type="entry name" value="Nucleic acid-binding proteins"/>
    <property type="match status" value="1"/>
</dbReference>
<dbReference type="InterPro" id="IPR012340">
    <property type="entry name" value="NA-bd_OB-fold"/>
</dbReference>
<feature type="compositionally biased region" description="Basic and acidic residues" evidence="1">
    <location>
        <begin position="1"/>
        <end position="77"/>
    </location>
</feature>
<protein>
    <submittedName>
        <fullName evidence="2">Uncharacterized protein</fullName>
    </submittedName>
</protein>
<evidence type="ECO:0000313" key="2">
    <source>
        <dbReference type="EMBL" id="KAK7604279.1"/>
    </source>
</evidence>
<organism evidence="2 3">
    <name type="scientific">Parthenolecanium corni</name>
    <dbReference type="NCBI Taxonomy" id="536013"/>
    <lineage>
        <taxon>Eukaryota</taxon>
        <taxon>Metazoa</taxon>
        <taxon>Ecdysozoa</taxon>
        <taxon>Arthropoda</taxon>
        <taxon>Hexapoda</taxon>
        <taxon>Insecta</taxon>
        <taxon>Pterygota</taxon>
        <taxon>Neoptera</taxon>
        <taxon>Paraneoptera</taxon>
        <taxon>Hemiptera</taxon>
        <taxon>Sternorrhyncha</taxon>
        <taxon>Coccoidea</taxon>
        <taxon>Coccidae</taxon>
        <taxon>Parthenolecanium</taxon>
    </lineage>
</organism>
<dbReference type="EMBL" id="JBBCAQ010000004">
    <property type="protein sequence ID" value="KAK7604279.1"/>
    <property type="molecule type" value="Genomic_DNA"/>
</dbReference>
<dbReference type="AlphaFoldDB" id="A0AAN9YAI9"/>
<keyword evidence="3" id="KW-1185">Reference proteome</keyword>